<dbReference type="Proteomes" id="UP001219518">
    <property type="component" value="Unassembled WGS sequence"/>
</dbReference>
<dbReference type="AlphaFoldDB" id="A0AAE1I4K6"/>
<proteinExistence type="predicted"/>
<dbReference type="EMBL" id="JAHWGI010001443">
    <property type="protein sequence ID" value="KAK3933239.1"/>
    <property type="molecule type" value="Genomic_DNA"/>
</dbReference>
<reference evidence="1" key="1">
    <citation type="submission" date="2021-07" db="EMBL/GenBank/DDBJ databases">
        <authorList>
            <person name="Catto M.A."/>
            <person name="Jacobson A."/>
            <person name="Kennedy G."/>
            <person name="Labadie P."/>
            <person name="Hunt B.G."/>
            <person name="Srinivasan R."/>
        </authorList>
    </citation>
    <scope>NUCLEOTIDE SEQUENCE</scope>
    <source>
        <strain evidence="1">PL_HMW_Pooled</strain>
        <tissue evidence="1">Head</tissue>
    </source>
</reference>
<evidence type="ECO:0000313" key="2">
    <source>
        <dbReference type="Proteomes" id="UP001219518"/>
    </source>
</evidence>
<accession>A0AAE1I4K6</accession>
<gene>
    <name evidence="1" type="ORF">KUF71_017500</name>
</gene>
<evidence type="ECO:0000313" key="1">
    <source>
        <dbReference type="EMBL" id="KAK3933239.1"/>
    </source>
</evidence>
<sequence>MKAKQSFNFHFAGDGSDFSYPADTRDVCVADCSLLEDSQGVANVSKDRAETHELESDLMLAETIQELHHILRSMAPNFKSESRDLSKEHKHTLEYATCQLTITYPLLVSGSPDDILTDSCDGKL</sequence>
<protein>
    <submittedName>
        <fullName evidence="1">Fibrinogen beta chain</fullName>
    </submittedName>
</protein>
<organism evidence="1 2">
    <name type="scientific">Frankliniella fusca</name>
    <dbReference type="NCBI Taxonomy" id="407009"/>
    <lineage>
        <taxon>Eukaryota</taxon>
        <taxon>Metazoa</taxon>
        <taxon>Ecdysozoa</taxon>
        <taxon>Arthropoda</taxon>
        <taxon>Hexapoda</taxon>
        <taxon>Insecta</taxon>
        <taxon>Pterygota</taxon>
        <taxon>Neoptera</taxon>
        <taxon>Paraneoptera</taxon>
        <taxon>Thysanoptera</taxon>
        <taxon>Terebrantia</taxon>
        <taxon>Thripoidea</taxon>
        <taxon>Thripidae</taxon>
        <taxon>Frankliniella</taxon>
    </lineage>
</organism>
<keyword evidence="2" id="KW-1185">Reference proteome</keyword>
<name>A0AAE1I4K6_9NEOP</name>
<reference evidence="1" key="2">
    <citation type="journal article" date="2023" name="BMC Genomics">
        <title>Pest status, molecular evolution, and epigenetic factors derived from the genome assembly of Frankliniella fusca, a thysanopteran phytovirus vector.</title>
        <authorList>
            <person name="Catto M.A."/>
            <person name="Labadie P.E."/>
            <person name="Jacobson A.L."/>
            <person name="Kennedy G.G."/>
            <person name="Srinivasan R."/>
            <person name="Hunt B.G."/>
        </authorList>
    </citation>
    <scope>NUCLEOTIDE SEQUENCE</scope>
    <source>
        <strain evidence="1">PL_HMW_Pooled</strain>
    </source>
</reference>
<comment type="caution">
    <text evidence="1">The sequence shown here is derived from an EMBL/GenBank/DDBJ whole genome shotgun (WGS) entry which is preliminary data.</text>
</comment>